<evidence type="ECO:0000313" key="1">
    <source>
        <dbReference type="EMBL" id="KKM14582.1"/>
    </source>
</evidence>
<dbReference type="Pfam" id="PF04404">
    <property type="entry name" value="ERF"/>
    <property type="match status" value="1"/>
</dbReference>
<comment type="caution">
    <text evidence="1">The sequence shown here is derived from an EMBL/GenBank/DDBJ whole genome shotgun (WGS) entry which is preliminary data.</text>
</comment>
<reference evidence="1" key="1">
    <citation type="journal article" date="2015" name="Nature">
        <title>Complex archaea that bridge the gap between prokaryotes and eukaryotes.</title>
        <authorList>
            <person name="Spang A."/>
            <person name="Saw J.H."/>
            <person name="Jorgensen S.L."/>
            <person name="Zaremba-Niedzwiedzka K."/>
            <person name="Martijn J."/>
            <person name="Lind A.E."/>
            <person name="van Eijk R."/>
            <person name="Schleper C."/>
            <person name="Guy L."/>
            <person name="Ettema T.J."/>
        </authorList>
    </citation>
    <scope>NUCLEOTIDE SEQUENCE</scope>
</reference>
<evidence type="ECO:0008006" key="2">
    <source>
        <dbReference type="Google" id="ProtNLM"/>
    </source>
</evidence>
<organism evidence="1">
    <name type="scientific">marine sediment metagenome</name>
    <dbReference type="NCBI Taxonomy" id="412755"/>
    <lineage>
        <taxon>unclassified sequences</taxon>
        <taxon>metagenomes</taxon>
        <taxon>ecological metagenomes</taxon>
    </lineage>
</organism>
<dbReference type="InterPro" id="IPR007499">
    <property type="entry name" value="ERF_bacteria_virus"/>
</dbReference>
<name>A0A0F9HHH4_9ZZZZ</name>
<gene>
    <name evidence="1" type="ORF">LCGC14_1704670</name>
</gene>
<sequence length="273" mass="29634">MDTDKKETTDLANSEPGELQVAPANPLMAIIQAASTNGEVDADKMLKLIEAAERVDATIARKDFTAGFAIAQANVGAVVKTKINPQTNSKYADLASVIDTAKPAYTKQGFSVIFYEGKADKDGDVRVCADVLHKAGHKETYHYDVPLGGKGIQGKVNMIDIHAKATSVTYGQRYLTCMIWNISTADADGNPPPVAKGPPEPSEKEKGYLAKMCDLMVDSVPEGMTLDRKRVQIVTYAKATAYPYNEEKAISGAKWLIDNLDKNNSWETVYAKP</sequence>
<proteinExistence type="predicted"/>
<accession>A0A0F9HHH4</accession>
<dbReference type="AlphaFoldDB" id="A0A0F9HHH4"/>
<protein>
    <recommendedName>
        <fullName evidence="2">ERF superfamily protein</fullName>
    </recommendedName>
</protein>
<dbReference type="EMBL" id="LAZR01015114">
    <property type="protein sequence ID" value="KKM14582.1"/>
    <property type="molecule type" value="Genomic_DNA"/>
</dbReference>